<sequence>MSAVTPGPSAGPMAGLRLAQLYVLSRRVPVALAAIAVSAVALWTALHWRWTAYGAFQLPLIFEAACATVVAATTASPFGEPERAAGRQLPWLRLGTALALTAAAAVALAAAGIGTDLAGGILEMVRNLIGLTGIGLLCAALLGAALAWTAPAAYLLVAVYALYTRWHGPALTGPWIWPAQPLHDISAAACAGLVFIAGLAVFALRGARNVDPDGGSSDSH</sequence>
<dbReference type="Proteomes" id="UP000659904">
    <property type="component" value="Unassembled WGS sequence"/>
</dbReference>
<feature type="transmembrane region" description="Helical" evidence="1">
    <location>
        <begin position="98"/>
        <end position="122"/>
    </location>
</feature>
<protein>
    <submittedName>
        <fullName evidence="2">Uncharacterized protein</fullName>
    </submittedName>
</protein>
<feature type="transmembrane region" description="Helical" evidence="1">
    <location>
        <begin position="183"/>
        <end position="204"/>
    </location>
</feature>
<evidence type="ECO:0000256" key="1">
    <source>
        <dbReference type="SAM" id="Phobius"/>
    </source>
</evidence>
<comment type="caution">
    <text evidence="2">The sequence shown here is derived from an EMBL/GenBank/DDBJ whole genome shotgun (WGS) entry which is preliminary data.</text>
</comment>
<gene>
    <name evidence="2" type="ORF">Cci01nite_39570</name>
</gene>
<keyword evidence="1" id="KW-0472">Membrane</keyword>
<feature type="transmembrane region" description="Helical" evidence="1">
    <location>
        <begin position="28"/>
        <end position="46"/>
    </location>
</feature>
<dbReference type="RefSeq" id="WP_147433091.1">
    <property type="nucleotide sequence ID" value="NZ_BONH01000017.1"/>
</dbReference>
<evidence type="ECO:0000313" key="3">
    <source>
        <dbReference type="Proteomes" id="UP000659904"/>
    </source>
</evidence>
<keyword evidence="1" id="KW-0812">Transmembrane</keyword>
<accession>A0A8J3NZZ6</accession>
<feature type="transmembrane region" description="Helical" evidence="1">
    <location>
        <begin position="58"/>
        <end position="78"/>
    </location>
</feature>
<dbReference type="AlphaFoldDB" id="A0A8J3NZZ6"/>
<name>A0A8J3NZZ6_9ACTN</name>
<reference evidence="2 3" key="1">
    <citation type="submission" date="2021-01" db="EMBL/GenBank/DDBJ databases">
        <title>Whole genome shotgun sequence of Catellatospora citrea NBRC 14495.</title>
        <authorList>
            <person name="Komaki H."/>
            <person name="Tamura T."/>
        </authorList>
    </citation>
    <scope>NUCLEOTIDE SEQUENCE [LARGE SCALE GENOMIC DNA]</scope>
    <source>
        <strain evidence="2 3">NBRC 14495</strain>
    </source>
</reference>
<keyword evidence="1" id="KW-1133">Transmembrane helix</keyword>
<dbReference type="EMBL" id="BONH01000017">
    <property type="protein sequence ID" value="GIF98863.1"/>
    <property type="molecule type" value="Genomic_DNA"/>
</dbReference>
<keyword evidence="3" id="KW-1185">Reference proteome</keyword>
<feature type="transmembrane region" description="Helical" evidence="1">
    <location>
        <begin position="134"/>
        <end position="163"/>
    </location>
</feature>
<organism evidence="2 3">
    <name type="scientific">Catellatospora citrea</name>
    <dbReference type="NCBI Taxonomy" id="53366"/>
    <lineage>
        <taxon>Bacteria</taxon>
        <taxon>Bacillati</taxon>
        <taxon>Actinomycetota</taxon>
        <taxon>Actinomycetes</taxon>
        <taxon>Micromonosporales</taxon>
        <taxon>Micromonosporaceae</taxon>
        <taxon>Catellatospora</taxon>
    </lineage>
</organism>
<evidence type="ECO:0000313" key="2">
    <source>
        <dbReference type="EMBL" id="GIF98863.1"/>
    </source>
</evidence>
<proteinExistence type="predicted"/>